<dbReference type="Proteomes" id="UP001163828">
    <property type="component" value="Unassembled WGS sequence"/>
</dbReference>
<evidence type="ECO:0000259" key="1">
    <source>
        <dbReference type="Pfam" id="PF17846"/>
    </source>
</evidence>
<sequence length="126" mass="15016">RITKHYLEGMAWVLCYYYQGTPSWQWYYPYHFAPFAADFEDVDKMDIQFELGQPFKPYEQLMGVFPAASRKHIPEPFHYLMTEEDSPIIDFYPSTFEIDMNGKRMAWQGVALLPFIDPLRLLEAMK</sequence>
<evidence type="ECO:0000313" key="2">
    <source>
        <dbReference type="EMBL" id="KAJ3990658.1"/>
    </source>
</evidence>
<dbReference type="Gene3D" id="1.25.40.1050">
    <property type="match status" value="1"/>
</dbReference>
<comment type="caution">
    <text evidence="2">The sequence shown here is derived from an EMBL/GenBank/DDBJ whole genome shotgun (WGS) entry which is preliminary data.</text>
</comment>
<accession>A0ABQ8PW49</accession>
<protein>
    <recommendedName>
        <fullName evidence="1">Xrn1 helical domain-containing protein</fullName>
    </recommendedName>
</protein>
<feature type="non-terminal residue" evidence="2">
    <location>
        <position position="1"/>
    </location>
</feature>
<feature type="non-terminal residue" evidence="2">
    <location>
        <position position="126"/>
    </location>
</feature>
<reference evidence="2" key="1">
    <citation type="submission" date="2022-08" db="EMBL/GenBank/DDBJ databases">
        <authorList>
            <consortium name="DOE Joint Genome Institute"/>
            <person name="Min B."/>
            <person name="Riley R."/>
            <person name="Sierra-Patev S."/>
            <person name="Naranjo-Ortiz M."/>
            <person name="Looney B."/>
            <person name="Konkel Z."/>
            <person name="Slot J.C."/>
            <person name="Sakamoto Y."/>
            <person name="Steenwyk J.L."/>
            <person name="Rokas A."/>
            <person name="Carro J."/>
            <person name="Camarero S."/>
            <person name="Ferreira P."/>
            <person name="Molpeceres G."/>
            <person name="Ruiz-Duenas F.J."/>
            <person name="Serrano A."/>
            <person name="Henrissat B."/>
            <person name="Drula E."/>
            <person name="Hughes K.W."/>
            <person name="Mata J.L."/>
            <person name="Ishikawa N.K."/>
            <person name="Vargas-Isla R."/>
            <person name="Ushijima S."/>
            <person name="Smith C.A."/>
            <person name="Ahrendt S."/>
            <person name="Andreopoulos W."/>
            <person name="He G."/>
            <person name="Labutti K."/>
            <person name="Lipzen A."/>
            <person name="Ng V."/>
            <person name="Sandor L."/>
            <person name="Barry K."/>
            <person name="Martinez A.T."/>
            <person name="Xiao Y."/>
            <person name="Gibbons J.G."/>
            <person name="Terashima K."/>
            <person name="Hibbett D.S."/>
            <person name="Grigoriev I.V."/>
        </authorList>
    </citation>
    <scope>NUCLEOTIDE SEQUENCE</scope>
    <source>
        <strain evidence="2">TFB10827</strain>
    </source>
</reference>
<dbReference type="Pfam" id="PF17846">
    <property type="entry name" value="XRN_M"/>
    <property type="match status" value="1"/>
</dbReference>
<dbReference type="PANTHER" id="PTHR12341">
    <property type="entry name" value="5'-&gt;3' EXORIBONUCLEASE"/>
    <property type="match status" value="1"/>
</dbReference>
<dbReference type="InterPro" id="IPR027073">
    <property type="entry name" value="5_3_exoribonuclease"/>
</dbReference>
<feature type="domain" description="Xrn1 helical" evidence="1">
    <location>
        <begin position="2"/>
        <end position="126"/>
    </location>
</feature>
<dbReference type="InterPro" id="IPR041412">
    <property type="entry name" value="Xrn1_helical"/>
</dbReference>
<gene>
    <name evidence="2" type="ORF">F5050DRAFT_1536584</name>
</gene>
<organism evidence="2 3">
    <name type="scientific">Lentinula boryana</name>
    <dbReference type="NCBI Taxonomy" id="40481"/>
    <lineage>
        <taxon>Eukaryota</taxon>
        <taxon>Fungi</taxon>
        <taxon>Dikarya</taxon>
        <taxon>Basidiomycota</taxon>
        <taxon>Agaricomycotina</taxon>
        <taxon>Agaricomycetes</taxon>
        <taxon>Agaricomycetidae</taxon>
        <taxon>Agaricales</taxon>
        <taxon>Marasmiineae</taxon>
        <taxon>Omphalotaceae</taxon>
        <taxon>Lentinula</taxon>
    </lineage>
</organism>
<dbReference type="EMBL" id="MU791695">
    <property type="protein sequence ID" value="KAJ3990658.1"/>
    <property type="molecule type" value="Genomic_DNA"/>
</dbReference>
<keyword evidence="3" id="KW-1185">Reference proteome</keyword>
<dbReference type="PANTHER" id="PTHR12341:SF41">
    <property type="entry name" value="5'-3' EXORIBONUCLEASE 2"/>
    <property type="match status" value="1"/>
</dbReference>
<evidence type="ECO:0000313" key="3">
    <source>
        <dbReference type="Proteomes" id="UP001163828"/>
    </source>
</evidence>
<name>A0ABQ8PW49_9AGAR</name>
<proteinExistence type="predicted"/>